<dbReference type="PROSITE" id="PS50005">
    <property type="entry name" value="TPR"/>
    <property type="match status" value="1"/>
</dbReference>
<evidence type="ECO:0000256" key="2">
    <source>
        <dbReference type="SAM" id="Phobius"/>
    </source>
</evidence>
<dbReference type="InterPro" id="IPR027417">
    <property type="entry name" value="P-loop_NTPase"/>
</dbReference>
<dbReference type="AlphaFoldDB" id="A0A3R9DZQ1"/>
<comment type="caution">
    <text evidence="3">The sequence shown here is derived from an EMBL/GenBank/DDBJ whole genome shotgun (WGS) entry which is preliminary data.</text>
</comment>
<dbReference type="SUPFAM" id="SSF81901">
    <property type="entry name" value="HCP-like"/>
    <property type="match status" value="4"/>
</dbReference>
<reference evidence="3 4" key="1">
    <citation type="submission" date="2018-12" db="EMBL/GenBank/DDBJ databases">
        <title>Amycolatopsis eburnea sp. nov. actinomycete associate with arbuscular mycorrhiza fungal spore.</title>
        <authorList>
            <person name="Lumyong S."/>
            <person name="Chaiya L."/>
        </authorList>
    </citation>
    <scope>NUCLEOTIDE SEQUENCE [LARGE SCALE GENOMIC DNA]</scope>
    <source>
        <strain evidence="3 4">GLM-1</strain>
    </source>
</reference>
<dbReference type="InterPro" id="IPR019734">
    <property type="entry name" value="TPR_rpt"/>
</dbReference>
<dbReference type="SUPFAM" id="SSF52540">
    <property type="entry name" value="P-loop containing nucleoside triphosphate hydrolases"/>
    <property type="match status" value="1"/>
</dbReference>
<evidence type="ECO:0000313" key="4">
    <source>
        <dbReference type="Proteomes" id="UP000267081"/>
    </source>
</evidence>
<evidence type="ECO:0000313" key="3">
    <source>
        <dbReference type="EMBL" id="RSD21449.1"/>
    </source>
</evidence>
<dbReference type="OrthoDB" id="4532668at2"/>
<feature type="repeat" description="TPR" evidence="1">
    <location>
        <begin position="553"/>
        <end position="586"/>
    </location>
</feature>
<evidence type="ECO:0008006" key="5">
    <source>
        <dbReference type="Google" id="ProtNLM"/>
    </source>
</evidence>
<dbReference type="PANTHER" id="PTHR11102:SF160">
    <property type="entry name" value="ERAD-ASSOCIATED E3 UBIQUITIN-PROTEIN LIGASE COMPONENT HRD3"/>
    <property type="match status" value="1"/>
</dbReference>
<protein>
    <recommendedName>
        <fullName evidence="5">Sel1 repeat family protein</fullName>
    </recommendedName>
</protein>
<organism evidence="3 4">
    <name type="scientific">Amycolatopsis eburnea</name>
    <dbReference type="NCBI Taxonomy" id="2267691"/>
    <lineage>
        <taxon>Bacteria</taxon>
        <taxon>Bacillati</taxon>
        <taxon>Actinomycetota</taxon>
        <taxon>Actinomycetes</taxon>
        <taxon>Pseudonocardiales</taxon>
        <taxon>Pseudonocardiaceae</taxon>
        <taxon>Amycolatopsis</taxon>
    </lineage>
</organism>
<keyword evidence="2" id="KW-0472">Membrane</keyword>
<dbReference type="EMBL" id="RSEC01000033">
    <property type="protein sequence ID" value="RSD21449.1"/>
    <property type="molecule type" value="Genomic_DNA"/>
</dbReference>
<name>A0A3R9DZQ1_9PSEU</name>
<gene>
    <name evidence="3" type="ORF">EIY87_11445</name>
</gene>
<keyword evidence="4" id="KW-1185">Reference proteome</keyword>
<sequence>MKRRWGWLAGAVVLLAASVSVVVWGTPFIGSWSAKTRDVVEAFSWVFAIGTPVVAVAVWAGQGIRGPRRKPPGLSGRALHLVSGALPTPRHTTLGQLRVKRAIASPSGADRHAPPHLPRDLEHALDEQLRRGGAVLLHGPAAAGKTRTAAEALRRVFPDRPLLIPADGPRLRELAELDLVPGDCVVFLDDLERFLVPGGLDLALLQRLDPAVVVLATLRDDELARFTQASRLAAGEPAAGGIPLAAADLLDQITDERRIPVARELTDGERERARQLARRDRRIAQALAAREGFAEYLAAGTAMVARWTVGEGPLFQVGSALITAAVECRRAGVQEPLPLELLAALAREFVDPAWRDRGDLPPAGEAAAWASRPVLQASSCLQPYRDGTLMAMDYLVDHADRGGPPGHGREVPDAVWDAVLDDPAPDRAYAVGVTAYLRGRRDVAERAFRAAAEDGHLAGMTAFGVLCHHDERAGEAEKWWQEAAARGHTSAMVNLGVVHDKRAERETALAWWHRAAGLGDPEAVYRLGCVDEEAGNAAAAEERFRAAAEHGEPRAFSRLGELYRRAGRLDEALGMFRESFRLGQPFAAFCVAFVHEEKDELREAAKWFAIAAELKTPHARTRLATVLLKLGEESRAEAAFREAAEDGDGEALAWLAGQADDDAEADRLYREAAEKGFRSAMTITAIRLFARGDATGAEHWYRTAAVDGEPAAMAALGSLLHTSGRYTEAEKWYRRVIEAQLEAEPRAAGLEDLVMGGCVVNLSKILRRRGKQAESEAVLRRGAAAGLPVAMTHLAAQLVKDRQKTEAKEWYTRAAEAGEVDALVVLGELALEEDDPAAAEKWFTLAAAQSDVDALVNLAVFRRYAGDTEGMKEFLRLAADLGDPDAMVELGRAADAEQDESQAELWYTRAAEHGDVPAMSLLARRALARNDPDRAMSWFTRAAEAGSAEAAYDCGNILLGQEKPAEAALWWKRAAAGGNLLATTNLGVWLEKQGDVAAAVKLYQHAARGGQPEAMLALSSYELGRENLGEAIKWAEQASLQRHTRAFAHTAGLYALVGDVAQAAEWYQLAAAIGDPAGEQGLALLRRAVAAASAEAPGPQP</sequence>
<dbReference type="InterPro" id="IPR011990">
    <property type="entry name" value="TPR-like_helical_dom_sf"/>
</dbReference>
<dbReference type="PANTHER" id="PTHR11102">
    <property type="entry name" value="SEL-1-LIKE PROTEIN"/>
    <property type="match status" value="1"/>
</dbReference>
<dbReference type="Gene3D" id="1.25.40.10">
    <property type="entry name" value="Tetratricopeptide repeat domain"/>
    <property type="match status" value="3"/>
</dbReference>
<proteinExistence type="predicted"/>
<feature type="transmembrane region" description="Helical" evidence="2">
    <location>
        <begin position="41"/>
        <end position="60"/>
    </location>
</feature>
<keyword evidence="1" id="KW-0802">TPR repeat</keyword>
<dbReference type="RefSeq" id="WP_125307674.1">
    <property type="nucleotide sequence ID" value="NZ_RSEC01000033.1"/>
</dbReference>
<dbReference type="Pfam" id="PF08238">
    <property type="entry name" value="Sel1"/>
    <property type="match status" value="10"/>
</dbReference>
<dbReference type="SMART" id="SM00671">
    <property type="entry name" value="SEL1"/>
    <property type="match status" value="13"/>
</dbReference>
<dbReference type="Proteomes" id="UP000267081">
    <property type="component" value="Unassembled WGS sequence"/>
</dbReference>
<keyword evidence="2" id="KW-1133">Transmembrane helix</keyword>
<accession>A0A3R9DZQ1</accession>
<dbReference type="InterPro" id="IPR006597">
    <property type="entry name" value="Sel1-like"/>
</dbReference>
<evidence type="ECO:0000256" key="1">
    <source>
        <dbReference type="PROSITE-ProRule" id="PRU00339"/>
    </source>
</evidence>
<keyword evidence="2" id="KW-0812">Transmembrane</keyword>
<dbReference type="InterPro" id="IPR050767">
    <property type="entry name" value="Sel1_AlgK"/>
</dbReference>
<dbReference type="Pfam" id="PF13176">
    <property type="entry name" value="TPR_7"/>
    <property type="match status" value="2"/>
</dbReference>
<dbReference type="SMART" id="SM00028">
    <property type="entry name" value="TPR"/>
    <property type="match status" value="6"/>
</dbReference>